<dbReference type="EMBL" id="BARW01028813">
    <property type="protein sequence ID" value="GAJ15835.1"/>
    <property type="molecule type" value="Genomic_DNA"/>
</dbReference>
<accession>X1VWV8</accession>
<name>X1VWV8_9ZZZZ</name>
<reference evidence="2" key="1">
    <citation type="journal article" date="2014" name="Front. Microbiol.">
        <title>High frequency of phylogenetically diverse reductive dehalogenase-homologous genes in deep subseafloor sedimentary metagenomes.</title>
        <authorList>
            <person name="Kawai M."/>
            <person name="Futagami T."/>
            <person name="Toyoda A."/>
            <person name="Takaki Y."/>
            <person name="Nishi S."/>
            <person name="Hori S."/>
            <person name="Arai W."/>
            <person name="Tsubouchi T."/>
            <person name="Morono Y."/>
            <person name="Uchiyama I."/>
            <person name="Ito T."/>
            <person name="Fujiyama A."/>
            <person name="Inagaki F."/>
            <person name="Takami H."/>
        </authorList>
    </citation>
    <scope>NUCLEOTIDE SEQUENCE</scope>
    <source>
        <strain evidence="2">Expedition CK06-06</strain>
    </source>
</reference>
<sequence length="32" mass="3631">YPPHGSGNAQADRFHPVRGLTDPERERESLLQ</sequence>
<feature type="region of interest" description="Disordered" evidence="1">
    <location>
        <begin position="1"/>
        <end position="32"/>
    </location>
</feature>
<gene>
    <name evidence="2" type="ORF">S12H4_46437</name>
</gene>
<dbReference type="AlphaFoldDB" id="X1VWV8"/>
<comment type="caution">
    <text evidence="2">The sequence shown here is derived from an EMBL/GenBank/DDBJ whole genome shotgun (WGS) entry which is preliminary data.</text>
</comment>
<protein>
    <submittedName>
        <fullName evidence="2">Uncharacterized protein</fullName>
    </submittedName>
</protein>
<evidence type="ECO:0000256" key="1">
    <source>
        <dbReference type="SAM" id="MobiDB-lite"/>
    </source>
</evidence>
<feature type="compositionally biased region" description="Basic and acidic residues" evidence="1">
    <location>
        <begin position="21"/>
        <end position="32"/>
    </location>
</feature>
<feature type="non-terminal residue" evidence="2">
    <location>
        <position position="1"/>
    </location>
</feature>
<organism evidence="2">
    <name type="scientific">marine sediment metagenome</name>
    <dbReference type="NCBI Taxonomy" id="412755"/>
    <lineage>
        <taxon>unclassified sequences</taxon>
        <taxon>metagenomes</taxon>
        <taxon>ecological metagenomes</taxon>
    </lineage>
</organism>
<proteinExistence type="predicted"/>
<evidence type="ECO:0000313" key="2">
    <source>
        <dbReference type="EMBL" id="GAJ15835.1"/>
    </source>
</evidence>